<feature type="compositionally biased region" description="Basic and acidic residues" evidence="8">
    <location>
        <begin position="1"/>
        <end position="14"/>
    </location>
</feature>
<dbReference type="Gene3D" id="1.10.10.790">
    <property type="entry name" value="Surp module"/>
    <property type="match status" value="1"/>
</dbReference>
<dbReference type="SUPFAM" id="SSF56672">
    <property type="entry name" value="DNA/RNA polymerases"/>
    <property type="match status" value="1"/>
</dbReference>
<evidence type="ECO:0000256" key="3">
    <source>
        <dbReference type="ARBA" id="ARBA00022695"/>
    </source>
</evidence>
<gene>
    <name evidence="10" type="ORF">HPULCUR_007416</name>
</gene>
<dbReference type="PRINTS" id="PR00106">
    <property type="entry name" value="DNAPOLB"/>
</dbReference>
<keyword evidence="7" id="KW-0238">DNA-binding</keyword>
<dbReference type="InterPro" id="IPR035967">
    <property type="entry name" value="SWAP/Surp_sf"/>
</dbReference>
<dbReference type="SUPFAM" id="SSF109905">
    <property type="entry name" value="Surp module (SWAP domain)"/>
    <property type="match status" value="1"/>
</dbReference>
<organism evidence="10 11">
    <name type="scientific">Helicostylum pulchrum</name>
    <dbReference type="NCBI Taxonomy" id="562976"/>
    <lineage>
        <taxon>Eukaryota</taxon>
        <taxon>Fungi</taxon>
        <taxon>Fungi incertae sedis</taxon>
        <taxon>Mucoromycota</taxon>
        <taxon>Mucoromycotina</taxon>
        <taxon>Mucoromycetes</taxon>
        <taxon>Mucorales</taxon>
        <taxon>Mucorineae</taxon>
        <taxon>Mucoraceae</taxon>
        <taxon>Helicostylum</taxon>
    </lineage>
</organism>
<feature type="region of interest" description="Disordered" evidence="8">
    <location>
        <begin position="392"/>
        <end position="411"/>
    </location>
</feature>
<feature type="compositionally biased region" description="Low complexity" evidence="8">
    <location>
        <begin position="201"/>
        <end position="223"/>
    </location>
</feature>
<dbReference type="InterPro" id="IPR043502">
    <property type="entry name" value="DNA/RNA_pol_sf"/>
</dbReference>
<dbReference type="Gene3D" id="6.10.10.100">
    <property type="match status" value="1"/>
</dbReference>
<feature type="domain" description="SURP motif" evidence="9">
    <location>
        <begin position="1614"/>
        <end position="1658"/>
    </location>
</feature>
<dbReference type="Pfam" id="PF09750">
    <property type="entry name" value="DRY_EERY"/>
    <property type="match status" value="1"/>
</dbReference>
<feature type="region of interest" description="Disordered" evidence="8">
    <location>
        <begin position="187"/>
        <end position="250"/>
    </location>
</feature>
<keyword evidence="4 7" id="KW-0239">DNA-directed DNA polymerase</keyword>
<dbReference type="EMBL" id="BAABUJ010000021">
    <property type="protein sequence ID" value="GAA5801958.1"/>
    <property type="molecule type" value="Genomic_DNA"/>
</dbReference>
<evidence type="ECO:0000313" key="11">
    <source>
        <dbReference type="Proteomes" id="UP001476247"/>
    </source>
</evidence>
<dbReference type="InterPro" id="IPR019147">
    <property type="entry name" value="SWAP_N_domain"/>
</dbReference>
<feature type="compositionally biased region" description="Low complexity" evidence="8">
    <location>
        <begin position="106"/>
        <end position="122"/>
    </location>
</feature>
<evidence type="ECO:0000313" key="10">
    <source>
        <dbReference type="EMBL" id="GAA5801958.1"/>
    </source>
</evidence>
<dbReference type="InterPro" id="IPR000061">
    <property type="entry name" value="Surp"/>
</dbReference>
<reference evidence="10 11" key="1">
    <citation type="submission" date="2024-04" db="EMBL/GenBank/DDBJ databases">
        <title>genome sequences of Mucor flavus KT1a and Helicostylum pulchrum KT1b strains isolation_sourced from the surface of a dry-aged beef.</title>
        <authorList>
            <person name="Toyotome T."/>
            <person name="Hosono M."/>
            <person name="Torimaru M."/>
            <person name="Fukuda K."/>
            <person name="Mikami N."/>
        </authorList>
    </citation>
    <scope>NUCLEOTIDE SEQUENCE [LARGE SCALE GENOMIC DNA]</scope>
    <source>
        <strain evidence="10 11">KT1b</strain>
    </source>
</reference>
<evidence type="ECO:0000259" key="9">
    <source>
        <dbReference type="PROSITE" id="PS50128"/>
    </source>
</evidence>
<protein>
    <recommendedName>
        <fullName evidence="7">DNA polymerase</fullName>
        <ecNumber evidence="7">2.7.7.7</ecNumber>
    </recommendedName>
</protein>
<evidence type="ECO:0000256" key="1">
    <source>
        <dbReference type="ARBA" id="ARBA00005755"/>
    </source>
</evidence>
<sequence length="1678" mass="190193">MSEKEVMDYKRQRTGEPTIVTSLPVKESQASLNEDSDSETISITSTKRKHKFTQRPELENNTDVYTEDVYAENIDDHKSVQNGDDDDDDDDEFFDCESDIDAHGMPISIDSSHTSPPSESLSNEAPSRSVYHHEEEDKEPESTTEIPSISLNSAEIIEENEEPALANTSNTAYSFDSASAVFETRNSVPGENNQAEDSSDRLSSSCFSRSSSSPPNSPSVSLSGVITYENPTNDLHTERESSSDRESLHDYNITEVVDHDENSTEMLSNISNNSSPLPNIDSEDIAFLEIANDNSDENTSKNNEEFESLLVRMNETVYSYSNESEYSTDAEMTEAVDLEVTDITDSDVSDAVDVKVPEMLINETSEAIDDCVSFHDYNMTDVVDRDENNTEMLSNVSNNSSPRLNTESEDLSLPEVTNENLESLLVRMNETVYSSSNVSEHSTDEMTEAVDLEVTEIIDSNMSDTIDVQAPEMHVDEVSEEIDEQYRIDIEKMLHDMNVPVYNDDLPTTVEDVICTNHNVDENIPDELLVTGYEMDIESFANIFGMESDSVNAPHSPGPIQREVDKIMRRSHIAMMASVDMEIEQNRTTVRTNNNSSISGGSSSVDLESTTHVNQVEESDDVESDDLSYVISKSFEHQSSMRMWWYDAYEAYEGFVYLFGKIFDEACNEYTSCCVIVENIQREIYVLPRKHQVDENGNSTGQPVTLDDVKHELKNLLESNNVSNYQMETCQRKYVFGMPGVPREAEYIKLNYPYTDYQFPQEATGSTFSNIFGTTVSPLEGFLIQKKIMGPCWLEFKNLRSSQGNFWCSFETRIELPSDCLVVESDETPPLNSLALSIQTKFNYSTKNTEIIAISGYYCKSVNIYEQDVATLSPSERFSVTRPISFAGPSSKRTVINPESDFTIIQERSEELMLRAFLAKLQTLDPDIIIGHEFSTIGLSILLRRMKLFHVNTWNIIGRRISTTWPKSLSTSNDTDETTYQEKLTMCGRLVCDTFLASQDVISCKSYSLQDMALSELGISREEITSNMMVTFEQQGILATELAHYGSFDSYLSMSIAVKLKIVPLTKQLSNLAGNLWSRCIYGARSERNEYLLLHSFYNEGYICPDRPDWKNRFKGPLFVDENNLQLYSSRKEKAKTNSESYTGGLVLDPKTGIYNDYILLLDFNSLYPSIIQEYNVCFTTMEQGSDDANYNAQEIPSTPSPGVVEGILPKLYNIEQLALKLTANSMYGCLGSSTSRFYARHIAMYITSKGRNILQSTVDTTEKLGYEVVYGDTDSIMVNTKTKTFGEAKQAAEQKYAMLSVKEGPNELELTEKIEFKGLDLVRRDWCDLSRSISENVLRLILFGKKSPDIFEYLTTISNQIDNAEYDVDKFIIRKKLTKSPDEYDSSKFFPHVSVAKDMRRDREPVKAGDVIAYIMCKSGLPGDNTVKACTPEATNYTTNTQIMHSNGGYKLGKNIRVLRFTSASLFPDPSLPVTREKRKYCNEEEEITAFGYESKIYNDQHTAIRVEQGKYLIPWKSGQVGILMDRYDVRHLVQDEKVLAVSEEAILESKYDAERYEMSHESDGKTKAAIGYEYDNKKKAKITVTEIEKEIMSKYRTPKSMTVPTDMEQVNIIELVSKEIKAAKDPNLMEIRIQVKNTNNEKYSFLNKRDRLYPFYQYIIKRNLLVEYSDSSDSDN</sequence>
<dbReference type="PROSITE" id="PS50128">
    <property type="entry name" value="SURP"/>
    <property type="match status" value="1"/>
</dbReference>
<dbReference type="Gene3D" id="1.10.287.690">
    <property type="entry name" value="Helix hairpin bin"/>
    <property type="match status" value="1"/>
</dbReference>
<dbReference type="CDD" id="cd05776">
    <property type="entry name" value="DNA_polB_alpha_exo"/>
    <property type="match status" value="1"/>
</dbReference>
<dbReference type="InterPro" id="IPR017964">
    <property type="entry name" value="DNA-dir_DNA_pol_B_CS"/>
</dbReference>
<dbReference type="InterPro" id="IPR006133">
    <property type="entry name" value="DNA-dir_DNA_pol_B_exonuc"/>
</dbReference>
<dbReference type="SUPFAM" id="SSF53098">
    <property type="entry name" value="Ribonuclease H-like"/>
    <property type="match status" value="1"/>
</dbReference>
<keyword evidence="2 7" id="KW-0808">Transferase</keyword>
<evidence type="ECO:0000256" key="7">
    <source>
        <dbReference type="RuleBase" id="RU000442"/>
    </source>
</evidence>
<feature type="region of interest" description="Disordered" evidence="8">
    <location>
        <begin position="1"/>
        <end position="20"/>
    </location>
</feature>
<dbReference type="Pfam" id="PF03104">
    <property type="entry name" value="DNA_pol_B_exo1"/>
    <property type="match status" value="1"/>
</dbReference>
<evidence type="ECO:0000256" key="4">
    <source>
        <dbReference type="ARBA" id="ARBA00022932"/>
    </source>
</evidence>
<dbReference type="EC" id="2.7.7.7" evidence="7"/>
<feature type="compositionally biased region" description="Acidic residues" evidence="8">
    <location>
        <begin position="83"/>
        <end position="99"/>
    </location>
</feature>
<comment type="caution">
    <text evidence="10">The sequence shown here is derived from an EMBL/GenBank/DDBJ whole genome shotgun (WGS) entry which is preliminary data.</text>
</comment>
<dbReference type="InterPro" id="IPR023211">
    <property type="entry name" value="DNA_pol_palm_dom_sf"/>
</dbReference>
<dbReference type="NCBIfam" id="TIGR00592">
    <property type="entry name" value="pol2"/>
    <property type="match status" value="1"/>
</dbReference>
<dbReference type="InterPro" id="IPR006172">
    <property type="entry name" value="DNA-dir_DNA_pol_B"/>
</dbReference>
<name>A0ABP9Y4P4_9FUNG</name>
<comment type="similarity">
    <text evidence="1 7">Belongs to the DNA polymerase type-B family.</text>
</comment>
<dbReference type="Gene3D" id="1.10.132.60">
    <property type="entry name" value="DNA polymerase family B, C-terminal domain"/>
    <property type="match status" value="1"/>
</dbReference>
<dbReference type="Gene3D" id="2.40.50.730">
    <property type="match status" value="1"/>
</dbReference>
<evidence type="ECO:0000256" key="6">
    <source>
        <dbReference type="ARBA" id="ARBA00023163"/>
    </source>
</evidence>
<dbReference type="PROSITE" id="PS00116">
    <property type="entry name" value="DNA_POLYMERASE_B"/>
    <property type="match status" value="1"/>
</dbReference>
<evidence type="ECO:0000256" key="2">
    <source>
        <dbReference type="ARBA" id="ARBA00022679"/>
    </source>
</evidence>
<dbReference type="Proteomes" id="UP001476247">
    <property type="component" value="Unassembled WGS sequence"/>
</dbReference>
<dbReference type="InterPro" id="IPR006134">
    <property type="entry name" value="DNA-dir_DNA_pol_B_multi_dom"/>
</dbReference>
<dbReference type="InterPro" id="IPR042087">
    <property type="entry name" value="DNA_pol_B_thumb"/>
</dbReference>
<dbReference type="PANTHER" id="PTHR45861">
    <property type="entry name" value="DNA POLYMERASE ALPHA CATALYTIC SUBUNIT"/>
    <property type="match status" value="1"/>
</dbReference>
<feature type="region of interest" description="Disordered" evidence="8">
    <location>
        <begin position="27"/>
        <end position="171"/>
    </location>
</feature>
<feature type="compositionally biased region" description="Basic and acidic residues" evidence="8">
    <location>
        <begin position="235"/>
        <end position="249"/>
    </location>
</feature>
<proteinExistence type="inferred from homology"/>
<dbReference type="InterPro" id="IPR036397">
    <property type="entry name" value="RNaseH_sf"/>
</dbReference>
<comment type="catalytic activity">
    <reaction evidence="7">
        <text>DNA(n) + a 2'-deoxyribonucleoside 5'-triphosphate = DNA(n+1) + diphosphate</text>
        <dbReference type="Rhea" id="RHEA:22508"/>
        <dbReference type="Rhea" id="RHEA-COMP:17339"/>
        <dbReference type="Rhea" id="RHEA-COMP:17340"/>
        <dbReference type="ChEBI" id="CHEBI:33019"/>
        <dbReference type="ChEBI" id="CHEBI:61560"/>
        <dbReference type="ChEBI" id="CHEBI:173112"/>
        <dbReference type="EC" id="2.7.7.7"/>
    </reaction>
</comment>
<keyword evidence="5" id="KW-0805">Transcription regulation</keyword>
<dbReference type="InterPro" id="IPR012337">
    <property type="entry name" value="RNaseH-like_sf"/>
</dbReference>
<keyword evidence="6" id="KW-0804">Transcription</keyword>
<dbReference type="Gene3D" id="3.30.70.2820">
    <property type="match status" value="1"/>
</dbReference>
<dbReference type="PANTHER" id="PTHR45861:SF1">
    <property type="entry name" value="DNA POLYMERASE ALPHA CATALYTIC SUBUNIT"/>
    <property type="match status" value="1"/>
</dbReference>
<evidence type="ECO:0000256" key="8">
    <source>
        <dbReference type="SAM" id="MobiDB-lite"/>
    </source>
</evidence>
<dbReference type="SMART" id="SM01141">
    <property type="entry name" value="DRY_EERY"/>
    <property type="match status" value="1"/>
</dbReference>
<feature type="compositionally biased region" description="Polar residues" evidence="8">
    <location>
        <begin position="392"/>
        <end position="405"/>
    </location>
</feature>
<keyword evidence="3 7" id="KW-0548">Nucleotidyltransferase</keyword>
<keyword evidence="7" id="KW-0235">DNA replication</keyword>
<keyword evidence="11" id="KW-1185">Reference proteome</keyword>
<accession>A0ABP9Y4P4</accession>
<dbReference type="SMART" id="SM00486">
    <property type="entry name" value="POLBc"/>
    <property type="match status" value="1"/>
</dbReference>
<dbReference type="Pfam" id="PF00136">
    <property type="entry name" value="DNA_pol_B"/>
    <property type="match status" value="2"/>
</dbReference>
<dbReference type="Gene3D" id="3.30.420.10">
    <property type="entry name" value="Ribonuclease H-like superfamily/Ribonuclease H"/>
    <property type="match status" value="1"/>
</dbReference>
<evidence type="ECO:0000256" key="5">
    <source>
        <dbReference type="ARBA" id="ARBA00023015"/>
    </source>
</evidence>
<feature type="compositionally biased region" description="Polar residues" evidence="8">
    <location>
        <begin position="187"/>
        <end position="196"/>
    </location>
</feature>
<dbReference type="Gene3D" id="3.90.1600.10">
    <property type="entry name" value="Palm domain of DNA polymerase"/>
    <property type="match status" value="1"/>
</dbReference>